<name>A0A1E3XFE6_9BACT</name>
<protein>
    <submittedName>
        <fullName evidence="1">Uncharacterized protein</fullName>
    </submittedName>
</protein>
<proteinExistence type="predicted"/>
<gene>
    <name evidence="1" type="ORF">SCARUB_00482</name>
</gene>
<dbReference type="EMBL" id="MAYW01000008">
    <property type="protein sequence ID" value="ODS34351.1"/>
    <property type="molecule type" value="Genomic_DNA"/>
</dbReference>
<dbReference type="InterPro" id="IPR045397">
    <property type="entry name" value="TumE-like"/>
</dbReference>
<sequence>MIVDVNKLKEVAEVEFGYIVKDVIIIDINELRVILRDGSFLDIWFSLKLKKRFSYHWERRHIDGTIYRHDNAPHKKWEYIKTFPNHFHNEDDEKVIESNLSDVPEKSLREF</sequence>
<organism evidence="1 2">
    <name type="scientific">Candidatus Scalindua rubra</name>
    <dbReference type="NCBI Taxonomy" id="1872076"/>
    <lineage>
        <taxon>Bacteria</taxon>
        <taxon>Pseudomonadati</taxon>
        <taxon>Planctomycetota</taxon>
        <taxon>Candidatus Brocadiia</taxon>
        <taxon>Candidatus Brocadiales</taxon>
        <taxon>Candidatus Scalinduaceae</taxon>
        <taxon>Candidatus Scalindua</taxon>
    </lineage>
</organism>
<accession>A0A1E3XFE6</accession>
<reference evidence="1 2" key="1">
    <citation type="submission" date="2016-07" db="EMBL/GenBank/DDBJ databases">
        <title>Draft genome of Scalindua rubra, obtained from a brine-seawater interface in the Red Sea, sheds light on salt adaptation in anammox bacteria.</title>
        <authorList>
            <person name="Speth D.R."/>
            <person name="Lagkouvardos I."/>
            <person name="Wang Y."/>
            <person name="Qian P.-Y."/>
            <person name="Dutilh B.E."/>
            <person name="Jetten M.S."/>
        </authorList>
    </citation>
    <scope>NUCLEOTIDE SEQUENCE [LARGE SCALE GENOMIC DNA]</scope>
    <source>
        <strain evidence="1">BSI-1</strain>
    </source>
</reference>
<evidence type="ECO:0000313" key="2">
    <source>
        <dbReference type="Proteomes" id="UP000094056"/>
    </source>
</evidence>
<dbReference type="AlphaFoldDB" id="A0A1E3XFE6"/>
<dbReference type="Proteomes" id="UP000094056">
    <property type="component" value="Unassembled WGS sequence"/>
</dbReference>
<evidence type="ECO:0000313" key="1">
    <source>
        <dbReference type="EMBL" id="ODS34351.1"/>
    </source>
</evidence>
<dbReference type="Pfam" id="PF20126">
    <property type="entry name" value="TumE"/>
    <property type="match status" value="1"/>
</dbReference>
<comment type="caution">
    <text evidence="1">The sequence shown here is derived from an EMBL/GenBank/DDBJ whole genome shotgun (WGS) entry which is preliminary data.</text>
</comment>